<dbReference type="SMART" id="SM00525">
    <property type="entry name" value="FES"/>
    <property type="match status" value="1"/>
</dbReference>
<dbReference type="FunFam" id="1.10.1670.10:FF:000004">
    <property type="entry name" value="DNA glycosylase/AP lyase ROS1"/>
    <property type="match status" value="1"/>
</dbReference>
<feature type="compositionally biased region" description="Polar residues" evidence="10">
    <location>
        <begin position="1236"/>
        <end position="1249"/>
    </location>
</feature>
<feature type="region of interest" description="Disordered" evidence="10">
    <location>
        <begin position="1307"/>
        <end position="1331"/>
    </location>
</feature>
<dbReference type="OrthoDB" id="5607at2759"/>
<comment type="cofactor">
    <cofactor evidence="1">
        <name>[4Fe-4S] cluster</name>
        <dbReference type="ChEBI" id="CHEBI:49883"/>
    </cofactor>
</comment>
<feature type="compositionally biased region" description="Basic residues" evidence="10">
    <location>
        <begin position="355"/>
        <end position="364"/>
    </location>
</feature>
<evidence type="ECO:0000256" key="9">
    <source>
        <dbReference type="ARBA" id="ARBA00023242"/>
    </source>
</evidence>
<comment type="caution">
    <text evidence="12">The sequence shown here is derived from an EMBL/GenBank/DDBJ whole genome shotgun (WGS) entry which is preliminary data.</text>
</comment>
<proteinExistence type="inferred from homology"/>
<keyword evidence="13" id="KW-1185">Reference proteome</keyword>
<evidence type="ECO:0000256" key="3">
    <source>
        <dbReference type="ARBA" id="ARBA00005646"/>
    </source>
</evidence>
<keyword evidence="7" id="KW-0411">Iron-sulfur</keyword>
<dbReference type="GO" id="GO:0005634">
    <property type="term" value="C:nucleus"/>
    <property type="evidence" value="ECO:0007669"/>
    <property type="project" value="UniProtKB-SubCell"/>
</dbReference>
<keyword evidence="6" id="KW-0408">Iron</keyword>
<dbReference type="GO" id="GO:0019104">
    <property type="term" value="F:DNA N-glycosylase activity"/>
    <property type="evidence" value="ECO:0007669"/>
    <property type="project" value="InterPro"/>
</dbReference>
<sequence length="2074" mass="230376">MDNGRGFLISNEKEYQIQQPCVPVTPSKPIPTRAHQISGGNQPGTTNSVQNGAFHEGYFQEIPISNGSSACLDSISAVDQNRGLDSWEEALANRPSDHVENSFTETPRNTTVGWNNIPCAKLLALAEAASGASGVSASVTGRERNNAASRDFFLSSYSQINNNLQQHESASMLLLNQNLSVSQNMLNSNCFSQIPHYGFPASYHPDYDLSSLPTTFNSAYCGTIPVHLEPVTPDHGKRVENHLSEIANAYLDDQRTQANERQQEAIANTGNNVTEHNSYHLQPPVESSCAAPSIPNIEVETQITEKGMEQGIDLNTPPTQQKQRRKKHRPKVVIEGKPKRTPKPKTPKQAENPSGKRKYVRKGVKATENPSLETARDTVIDPTWEPAAKSCKRVLNFDLEVQARDENHRTTLGHQNGPQSCSVESSSSPLGFTLNKEIQAQDSCTVVDSSCQNKSTLHQHIQGREVTVENSPTRVAFDLNQCSTQMLEDCISLTEKEQRREDSVVESSRNVTETAGACMNRAENGYPHVPQQIHAGWVGSIDTPTKTAQDGIQSMPKIPDDSNCRTEAQLAEAEQARGSKREYCHMMDKTRHHSMKLLGAHFNSLQMYQGTIQGNEYHINSSNRGYGFPPIHKKKRTEKGQHTVMPGPSSSRKAWEDSLKVITACRQSDPNANHFTSQVKNVQSAHQFNNTIGGTNIQNGASNFIGNPYGHSMPAQHNSHVANICAELHSQTEAPSGTILDKLQFSQFILNIGPTGRKKRSSRVRNLASLTAIVDWNQSPPTPPKIESRPKDRQGIDVYSGTHASMEALSLDNHAKMTKKKRTKRVPRLVHSTSFSPPTEVCSYEHQVVLYDYNQPAKSRGPSKVTKHYLGPIDEIIQKLHCLSINSESNTITVQGQNAIVLFEPIKKRKPRAKVDLDPETDRVWKLLMGKESSQGVEGTEADKEKWWEEERQVFRGRADSFIARMHLVQGDRRFTQWKGSVVDSVIGVFLTQNVSDNLSSSAFMSLAARFPLQPTSYEEGTNVLVEEPEVWNVDSDDPEQWHENLSDEPVFDQGSISLQEAEHVEEKEEVDDSFGSNMGSSNLPNDSKGKQLVVNQSGLDPLTEGTGKQCFVEREDMRAMEDVVSSESSIYSAFLQTDERDVTMRIDTCLAEAKDRRALDDVVSSQTSDSSVFQPAERIGSCSDSNSEAEDMITGCKSNSFDGPASFMKLLQIAGMPGKTMLQEHNDHECGSLPQKENSNSGNTQSECNGPDKRAQNIPSSNYHLRMTPESGELEVECLDASGEESKHYLLSTAVETTDIKAIDSSSKQSSPIAEMPSDFPNDLPSTAQAPLSYTSLSKHSEQPLHSSGQQAYLEKHPYSCKNFLVERVVTLQPESTPLVEPANLVEPLVQMRNSRMQRAGTSLPDFPRENLDVEETTSLMASQKFIENKLMESNLKEQVNSFDKAFNETTVITSTTADTSKAKGKPAREKKAAFDWDSLRKEACLKGTKRERTRNTMDTLDYDAVRCAEVGEIAETIKARGMNNMLAERIKDFLNRIVRDHGSIDLEWLRDVPPDQAKEYLLSVRGLGLKSVECVRLLTLHHLAFPVDTNVGRIAVRLGWVPLQPLPESLQLHLLELYPMLESIQKYLWPRLCKLDQRTLYELHYQMITFGKVFCTKNKPNCNACPMRAECKHFASAFASARLALPGPEEKGMMTSNIPTVDNPHTAVGIKPPQLSLPAANLPSDLPPGTRTGPNQCEPIIEVPASQCEPIIEVPASPETNRVDVTESDIEDAFLNEDPDEIPSINLNIEEFALNLQNYMQENNMELQGDDMSKALVALTPAAASIPMPKLKNVGRLRTEHQVYELPDSHPLLEGMDRREPDDPCSYLLAIWTPGETADSIHPPERSCTSQGSGNLCNKKTCFSCNSTREANSQIVRGTLLIPCRTAMRGSFPLNGTYFQVNEVFADHASSQCPITVPRAWIWNLPRRTVFFGTSVISIFKGLSTEAIQSCFWKGFVCVRGFDQKTRAPRPLLIRFHMPASKMGKLGTRTIEDCTISNKRGIPLPPCGQKQKVGRKKKRQGSSSSVRCHERI</sequence>
<feature type="domain" description="HhH-GPD" evidence="11">
    <location>
        <begin position="1486"/>
        <end position="1655"/>
    </location>
</feature>
<keyword evidence="9" id="KW-0539">Nucleus</keyword>
<evidence type="ECO:0000256" key="8">
    <source>
        <dbReference type="ARBA" id="ARBA00023125"/>
    </source>
</evidence>
<dbReference type="InterPro" id="IPR003265">
    <property type="entry name" value="HhH-GPD_domain"/>
</dbReference>
<evidence type="ECO:0000256" key="1">
    <source>
        <dbReference type="ARBA" id="ARBA00001966"/>
    </source>
</evidence>
<feature type="region of interest" description="Disordered" evidence="10">
    <location>
        <begin position="2047"/>
        <end position="2074"/>
    </location>
</feature>
<feature type="region of interest" description="Disordered" evidence="10">
    <location>
        <begin position="309"/>
        <end position="368"/>
    </location>
</feature>
<dbReference type="InterPro" id="IPR044811">
    <property type="entry name" value="DME/ROS1"/>
</dbReference>
<dbReference type="InParanoid" id="A0A200Q2H5"/>
<comment type="subcellular location">
    <subcellularLocation>
        <location evidence="2">Nucleus</location>
    </subcellularLocation>
</comment>
<feature type="compositionally biased region" description="Polar residues" evidence="10">
    <location>
        <begin position="1075"/>
        <end position="1086"/>
    </location>
</feature>
<organism evidence="12 13">
    <name type="scientific">Macleaya cordata</name>
    <name type="common">Five-seeded plume-poppy</name>
    <name type="synonym">Bocconia cordata</name>
    <dbReference type="NCBI Taxonomy" id="56857"/>
    <lineage>
        <taxon>Eukaryota</taxon>
        <taxon>Viridiplantae</taxon>
        <taxon>Streptophyta</taxon>
        <taxon>Embryophyta</taxon>
        <taxon>Tracheophyta</taxon>
        <taxon>Spermatophyta</taxon>
        <taxon>Magnoliopsida</taxon>
        <taxon>Ranunculales</taxon>
        <taxon>Papaveraceae</taxon>
        <taxon>Papaveroideae</taxon>
        <taxon>Macleaya</taxon>
    </lineage>
</organism>
<dbReference type="GO" id="GO:0003677">
    <property type="term" value="F:DNA binding"/>
    <property type="evidence" value="ECO:0007669"/>
    <property type="project" value="UniProtKB-KW"/>
</dbReference>
<dbReference type="SUPFAM" id="SSF48150">
    <property type="entry name" value="DNA-glycosylase"/>
    <property type="match status" value="1"/>
</dbReference>
<dbReference type="GO" id="GO:0141166">
    <property type="term" value="P:chromosomal 5-methylcytosine DNA demethylation pathway"/>
    <property type="evidence" value="ECO:0007669"/>
    <property type="project" value="InterPro"/>
</dbReference>
<evidence type="ECO:0000313" key="13">
    <source>
        <dbReference type="Proteomes" id="UP000195402"/>
    </source>
</evidence>
<evidence type="ECO:0000259" key="11">
    <source>
        <dbReference type="SMART" id="SM00478"/>
    </source>
</evidence>
<dbReference type="EMBL" id="MVGT01003295">
    <property type="protein sequence ID" value="OVA04643.1"/>
    <property type="molecule type" value="Genomic_DNA"/>
</dbReference>
<evidence type="ECO:0000256" key="6">
    <source>
        <dbReference type="ARBA" id="ARBA00023004"/>
    </source>
</evidence>
<feature type="region of interest" description="Disordered" evidence="10">
    <location>
        <begin position="409"/>
        <end position="428"/>
    </location>
</feature>
<evidence type="ECO:0000256" key="2">
    <source>
        <dbReference type="ARBA" id="ARBA00004123"/>
    </source>
</evidence>
<dbReference type="Proteomes" id="UP000195402">
    <property type="component" value="Unassembled WGS sequence"/>
</dbReference>
<dbReference type="InterPro" id="IPR028925">
    <property type="entry name" value="RRM_DME"/>
</dbReference>
<dbReference type="InterPro" id="IPR023170">
    <property type="entry name" value="HhH_base_excis_C"/>
</dbReference>
<feature type="region of interest" description="Disordered" evidence="10">
    <location>
        <begin position="1223"/>
        <end position="1265"/>
    </location>
</feature>
<keyword evidence="4" id="KW-0004">4Fe-4S</keyword>
<feature type="region of interest" description="Disordered" evidence="10">
    <location>
        <begin position="1071"/>
        <end position="1092"/>
    </location>
</feature>
<dbReference type="FunCoup" id="A0A200Q2H5">
    <property type="interactions" value="1323"/>
</dbReference>
<dbReference type="GO" id="GO:0051539">
    <property type="term" value="F:4 iron, 4 sulfur cluster binding"/>
    <property type="evidence" value="ECO:0007669"/>
    <property type="project" value="UniProtKB-KW"/>
</dbReference>
<dbReference type="GO" id="GO:0035514">
    <property type="term" value="F:DNA demethylase activity"/>
    <property type="evidence" value="ECO:0007669"/>
    <property type="project" value="InterPro"/>
</dbReference>
<dbReference type="Pfam" id="PF15629">
    <property type="entry name" value="Perm-CXXC"/>
    <property type="match status" value="1"/>
</dbReference>
<name>A0A200Q2H5_MACCD</name>
<evidence type="ECO:0000313" key="12">
    <source>
        <dbReference type="EMBL" id="OVA04643.1"/>
    </source>
</evidence>
<dbReference type="Gene3D" id="1.10.1670.10">
    <property type="entry name" value="Helix-hairpin-Helix base-excision DNA repair enzymes (C-terminal)"/>
    <property type="match status" value="1"/>
</dbReference>
<evidence type="ECO:0000256" key="5">
    <source>
        <dbReference type="ARBA" id="ARBA00022723"/>
    </source>
</evidence>
<reference evidence="12 13" key="1">
    <citation type="journal article" date="2017" name="Mol. Plant">
        <title>The Genome of Medicinal Plant Macleaya cordata Provides New Insights into Benzylisoquinoline Alkaloids Metabolism.</title>
        <authorList>
            <person name="Liu X."/>
            <person name="Liu Y."/>
            <person name="Huang P."/>
            <person name="Ma Y."/>
            <person name="Qing Z."/>
            <person name="Tang Q."/>
            <person name="Cao H."/>
            <person name="Cheng P."/>
            <person name="Zheng Y."/>
            <person name="Yuan Z."/>
            <person name="Zhou Y."/>
            <person name="Liu J."/>
            <person name="Tang Z."/>
            <person name="Zhuo Y."/>
            <person name="Zhang Y."/>
            <person name="Yu L."/>
            <person name="Huang J."/>
            <person name="Yang P."/>
            <person name="Peng Q."/>
            <person name="Zhang J."/>
            <person name="Jiang W."/>
            <person name="Zhang Z."/>
            <person name="Lin K."/>
            <person name="Ro D.K."/>
            <person name="Chen X."/>
            <person name="Xiong X."/>
            <person name="Shang Y."/>
            <person name="Huang S."/>
            <person name="Zeng J."/>
        </authorList>
    </citation>
    <scope>NUCLEOTIDE SEQUENCE [LARGE SCALE GENOMIC DNA]</scope>
    <source>
        <strain evidence="13">cv. BLH2017</strain>
        <tissue evidence="12">Root</tissue>
    </source>
</reference>
<feature type="compositionally biased region" description="Polar residues" evidence="10">
    <location>
        <begin position="410"/>
        <end position="419"/>
    </location>
</feature>
<keyword evidence="5" id="KW-0479">Metal-binding</keyword>
<feature type="compositionally biased region" description="Basic residues" evidence="10">
    <location>
        <begin position="322"/>
        <end position="331"/>
    </location>
</feature>
<keyword evidence="8" id="KW-0238">DNA-binding</keyword>
<comment type="similarity">
    <text evidence="3">Belongs to the DNA glycosylase family. DEMETER subfamily.</text>
</comment>
<dbReference type="OMA" id="HQVEMSN"/>
<dbReference type="SMART" id="SM00478">
    <property type="entry name" value="ENDO3c"/>
    <property type="match status" value="1"/>
</dbReference>
<dbReference type="PANTHER" id="PTHR46213">
    <property type="entry name" value="TRANSCRIPTIONAL ACTIVATOR DEMETER"/>
    <property type="match status" value="1"/>
</dbReference>
<dbReference type="GO" id="GO:0046872">
    <property type="term" value="F:metal ion binding"/>
    <property type="evidence" value="ECO:0007669"/>
    <property type="project" value="UniProtKB-KW"/>
</dbReference>
<dbReference type="Pfam" id="PF15628">
    <property type="entry name" value="RRM_DME"/>
    <property type="match status" value="1"/>
</dbReference>
<dbReference type="PANTHER" id="PTHR46213:SF13">
    <property type="entry name" value="DEMETER-LIKE PROTEIN 2-RELATED"/>
    <property type="match status" value="1"/>
</dbReference>
<gene>
    <name evidence="12" type="ORF">BVC80_1711g30</name>
</gene>
<dbReference type="InterPro" id="IPR028924">
    <property type="entry name" value="Perm-CXXC"/>
</dbReference>
<evidence type="ECO:0000256" key="10">
    <source>
        <dbReference type="SAM" id="MobiDB-lite"/>
    </source>
</evidence>
<protein>
    <submittedName>
        <fullName evidence="12">HhH-GPD domain</fullName>
    </submittedName>
</protein>
<dbReference type="GO" id="GO:0006284">
    <property type="term" value="P:base-excision repair"/>
    <property type="evidence" value="ECO:0007669"/>
    <property type="project" value="InterPro"/>
</dbReference>
<evidence type="ECO:0000256" key="4">
    <source>
        <dbReference type="ARBA" id="ARBA00022485"/>
    </source>
</evidence>
<dbReference type="InterPro" id="IPR011257">
    <property type="entry name" value="DNA_glycosylase"/>
</dbReference>
<evidence type="ECO:0000256" key="7">
    <source>
        <dbReference type="ARBA" id="ARBA00023014"/>
    </source>
</evidence>
<dbReference type="InterPro" id="IPR003651">
    <property type="entry name" value="Endonuclease3_FeS-loop_motif"/>
</dbReference>
<accession>A0A200Q2H5</accession>
<dbReference type="CDD" id="cd00056">
    <property type="entry name" value="ENDO3c"/>
    <property type="match status" value="1"/>
</dbReference>